<sequence>MHTSDLAAPTESADPLRLLMARVALRDRAAFERLYRATSSHLYSIALRVLRDEGRADEVLQEAYVSVWQKAGSYQSDAATPMTWMINIVRNRAIDALRAGRHQRDTTVELNDEAMDVAAEAAGEPQALFDASLVKAHLDDCMLGLPPAQRQALALAYYRGMVHTEIAEMLHTPLGTIKSWVRRGLEQLKSCLDRAGVRQ</sequence>
<dbReference type="SUPFAM" id="SSF88659">
    <property type="entry name" value="Sigma3 and sigma4 domains of RNA polymerase sigma factors"/>
    <property type="match status" value="1"/>
</dbReference>
<dbReference type="InterPro" id="IPR014284">
    <property type="entry name" value="RNA_pol_sigma-70_dom"/>
</dbReference>
<dbReference type="Proteomes" id="UP001064933">
    <property type="component" value="Chromosome"/>
</dbReference>
<evidence type="ECO:0000256" key="2">
    <source>
        <dbReference type="ARBA" id="ARBA00023015"/>
    </source>
</evidence>
<evidence type="ECO:0000256" key="4">
    <source>
        <dbReference type="ARBA" id="ARBA00023163"/>
    </source>
</evidence>
<name>A0ABY6ATQ6_9BURK</name>
<dbReference type="Pfam" id="PF08281">
    <property type="entry name" value="Sigma70_r4_2"/>
    <property type="match status" value="1"/>
</dbReference>
<evidence type="ECO:0000313" key="7">
    <source>
        <dbReference type="EMBL" id="UXH76165.1"/>
    </source>
</evidence>
<dbReference type="InterPro" id="IPR039425">
    <property type="entry name" value="RNA_pol_sigma-70-like"/>
</dbReference>
<dbReference type="PANTHER" id="PTHR43133">
    <property type="entry name" value="RNA POLYMERASE ECF-TYPE SIGMA FACTO"/>
    <property type="match status" value="1"/>
</dbReference>
<dbReference type="CDD" id="cd06171">
    <property type="entry name" value="Sigma70_r4"/>
    <property type="match status" value="1"/>
</dbReference>
<dbReference type="InterPro" id="IPR013325">
    <property type="entry name" value="RNA_pol_sigma_r2"/>
</dbReference>
<dbReference type="RefSeq" id="WP_261755897.1">
    <property type="nucleotide sequence ID" value="NZ_CP104562.2"/>
</dbReference>
<dbReference type="InterPro" id="IPR007627">
    <property type="entry name" value="RNA_pol_sigma70_r2"/>
</dbReference>
<evidence type="ECO:0000259" key="5">
    <source>
        <dbReference type="Pfam" id="PF04542"/>
    </source>
</evidence>
<keyword evidence="3" id="KW-0731">Sigma factor</keyword>
<keyword evidence="8" id="KW-1185">Reference proteome</keyword>
<dbReference type="PANTHER" id="PTHR43133:SF62">
    <property type="entry name" value="RNA POLYMERASE SIGMA FACTOR SIGZ"/>
    <property type="match status" value="1"/>
</dbReference>
<feature type="domain" description="RNA polymerase sigma factor 70 region 4 type 2" evidence="6">
    <location>
        <begin position="138"/>
        <end position="188"/>
    </location>
</feature>
<dbReference type="Gene3D" id="1.10.1740.10">
    <property type="match status" value="1"/>
</dbReference>
<evidence type="ECO:0000313" key="8">
    <source>
        <dbReference type="Proteomes" id="UP001064933"/>
    </source>
</evidence>
<evidence type="ECO:0000256" key="1">
    <source>
        <dbReference type="ARBA" id="ARBA00010641"/>
    </source>
</evidence>
<dbReference type="SUPFAM" id="SSF88946">
    <property type="entry name" value="Sigma2 domain of RNA polymerase sigma factors"/>
    <property type="match status" value="1"/>
</dbReference>
<dbReference type="InterPro" id="IPR013249">
    <property type="entry name" value="RNA_pol_sigma70_r4_t2"/>
</dbReference>
<organism evidence="7 8">
    <name type="scientific">Roseateles amylovorans</name>
    <dbReference type="NCBI Taxonomy" id="2978473"/>
    <lineage>
        <taxon>Bacteria</taxon>
        <taxon>Pseudomonadati</taxon>
        <taxon>Pseudomonadota</taxon>
        <taxon>Betaproteobacteria</taxon>
        <taxon>Burkholderiales</taxon>
        <taxon>Sphaerotilaceae</taxon>
        <taxon>Roseateles</taxon>
    </lineage>
</organism>
<dbReference type="NCBIfam" id="TIGR02937">
    <property type="entry name" value="sigma70-ECF"/>
    <property type="match status" value="1"/>
</dbReference>
<protein>
    <submittedName>
        <fullName evidence="7">Sigma-70 family RNA polymerase sigma factor</fullName>
    </submittedName>
</protein>
<gene>
    <name evidence="7" type="ORF">N4261_13890</name>
</gene>
<reference evidence="7" key="1">
    <citation type="submission" date="2022-10" db="EMBL/GenBank/DDBJ databases">
        <title>Characterization and whole genome sequencing of a new Roseateles species, isolated from fresh water.</title>
        <authorList>
            <person name="Guliayeva D.Y."/>
            <person name="Akhremchuk A.E."/>
            <person name="Sikolenko M.A."/>
            <person name="Valentovich L.N."/>
            <person name="Sidarenka A.V."/>
        </authorList>
    </citation>
    <scope>NUCLEOTIDE SEQUENCE</scope>
    <source>
        <strain evidence="7">BIM B-1768</strain>
    </source>
</reference>
<dbReference type="InterPro" id="IPR036388">
    <property type="entry name" value="WH-like_DNA-bd_sf"/>
</dbReference>
<dbReference type="EMBL" id="CP104562">
    <property type="protein sequence ID" value="UXH76165.1"/>
    <property type="molecule type" value="Genomic_DNA"/>
</dbReference>
<evidence type="ECO:0000256" key="3">
    <source>
        <dbReference type="ARBA" id="ARBA00023082"/>
    </source>
</evidence>
<dbReference type="Gene3D" id="1.10.10.10">
    <property type="entry name" value="Winged helix-like DNA-binding domain superfamily/Winged helix DNA-binding domain"/>
    <property type="match status" value="1"/>
</dbReference>
<dbReference type="Pfam" id="PF04542">
    <property type="entry name" value="Sigma70_r2"/>
    <property type="match status" value="1"/>
</dbReference>
<proteinExistence type="inferred from homology"/>
<keyword evidence="4" id="KW-0804">Transcription</keyword>
<dbReference type="InterPro" id="IPR013324">
    <property type="entry name" value="RNA_pol_sigma_r3/r4-like"/>
</dbReference>
<feature type="domain" description="RNA polymerase sigma-70 region 2" evidence="5">
    <location>
        <begin position="34"/>
        <end position="101"/>
    </location>
</feature>
<comment type="similarity">
    <text evidence="1">Belongs to the sigma-70 factor family. ECF subfamily.</text>
</comment>
<evidence type="ECO:0000259" key="6">
    <source>
        <dbReference type="Pfam" id="PF08281"/>
    </source>
</evidence>
<keyword evidence="2" id="KW-0805">Transcription regulation</keyword>
<accession>A0ABY6ATQ6</accession>